<gene>
    <name evidence="4" type="ORF">CC84DRAFT_1088259</name>
</gene>
<feature type="domain" description="6-phosphogluconate dehydrogenase NADP-binding" evidence="2">
    <location>
        <begin position="8"/>
        <end position="140"/>
    </location>
</feature>
<organism evidence="4 5">
    <name type="scientific">Paraphaeosphaeria sporulosa</name>
    <dbReference type="NCBI Taxonomy" id="1460663"/>
    <lineage>
        <taxon>Eukaryota</taxon>
        <taxon>Fungi</taxon>
        <taxon>Dikarya</taxon>
        <taxon>Ascomycota</taxon>
        <taxon>Pezizomycotina</taxon>
        <taxon>Dothideomycetes</taxon>
        <taxon>Pleosporomycetidae</taxon>
        <taxon>Pleosporales</taxon>
        <taxon>Massarineae</taxon>
        <taxon>Didymosphaeriaceae</taxon>
        <taxon>Paraphaeosphaeria</taxon>
    </lineage>
</organism>
<dbReference type="RefSeq" id="XP_018037203.1">
    <property type="nucleotide sequence ID" value="XM_018174249.1"/>
</dbReference>
<evidence type="ECO:0000259" key="2">
    <source>
        <dbReference type="Pfam" id="PF03446"/>
    </source>
</evidence>
<protein>
    <submittedName>
        <fullName evidence="4">6-phosphogluconate dehydrogenase C-terminal domain-like protein</fullName>
    </submittedName>
</protein>
<dbReference type="InterPro" id="IPR013328">
    <property type="entry name" value="6PGD_dom2"/>
</dbReference>
<dbReference type="GeneID" id="28757735"/>
<dbReference type="Pfam" id="PF03446">
    <property type="entry name" value="NAD_binding_2"/>
    <property type="match status" value="1"/>
</dbReference>
<dbReference type="Gene3D" id="1.10.1040.10">
    <property type="entry name" value="N-(1-d-carboxylethyl)-l-norvaline Dehydrogenase, domain 2"/>
    <property type="match status" value="1"/>
</dbReference>
<dbReference type="InterPro" id="IPR015814">
    <property type="entry name" value="Pgluconate_DH_NAD-bd_C"/>
</dbReference>
<dbReference type="InterPro" id="IPR008927">
    <property type="entry name" value="6-PGluconate_DH-like_C_sf"/>
</dbReference>
<dbReference type="SUPFAM" id="SSF48179">
    <property type="entry name" value="6-phosphogluconate dehydrogenase C-terminal domain-like"/>
    <property type="match status" value="1"/>
</dbReference>
<evidence type="ECO:0000313" key="5">
    <source>
        <dbReference type="Proteomes" id="UP000077069"/>
    </source>
</evidence>
<evidence type="ECO:0000256" key="1">
    <source>
        <dbReference type="ARBA" id="ARBA00007598"/>
    </source>
</evidence>
<dbReference type="EMBL" id="KV441551">
    <property type="protein sequence ID" value="OAG06838.1"/>
    <property type="molecule type" value="Genomic_DNA"/>
</dbReference>
<dbReference type="OrthoDB" id="9988102at2759"/>
<sequence length="325" mass="34753">MATPKAIVGVLSIGQMGFGVAKLLLAHGFHVITNVGDRSFATQERAKSASIECASSDSELVAKADYILSIVPPRDAKATAERILNIFNHEVDPRTGKKEQLYYADLNAVSPETARNISELFQQEPRCKIRFIDGGIIGGPPSPTPDTGGWKRPGIPMSGPHPLSDAPIAGRELADTLNTRYLNADIGTASGLKCTFAALSKGFTALALQSFTTAASLGVLPELQDYISEYNPSAKVRAEKGVTGCPPKAYRWVEEMNQIGQCFELEGGWPASANVFRSVASVYEQLAVTVEERGGAEGMDELEGALSALTKSLKDGNDLPKIRID</sequence>
<dbReference type="STRING" id="1460663.A0A177CJ03"/>
<keyword evidence="5" id="KW-1185">Reference proteome</keyword>
<comment type="similarity">
    <text evidence="1">Belongs to the HIBADH-related family. NP60 subfamily.</text>
</comment>
<dbReference type="PANTHER" id="PTHR43580">
    <property type="entry name" value="OXIDOREDUCTASE GLYR1-RELATED"/>
    <property type="match status" value="1"/>
</dbReference>
<proteinExistence type="inferred from homology"/>
<dbReference type="Proteomes" id="UP000077069">
    <property type="component" value="Unassembled WGS sequence"/>
</dbReference>
<dbReference type="AlphaFoldDB" id="A0A177CJ03"/>
<dbReference type="SUPFAM" id="SSF51735">
    <property type="entry name" value="NAD(P)-binding Rossmann-fold domains"/>
    <property type="match status" value="1"/>
</dbReference>
<reference evidence="4 5" key="1">
    <citation type="submission" date="2016-05" db="EMBL/GenBank/DDBJ databases">
        <title>Comparative analysis of secretome profiles of manganese(II)-oxidizing ascomycete fungi.</title>
        <authorList>
            <consortium name="DOE Joint Genome Institute"/>
            <person name="Zeiner C.A."/>
            <person name="Purvine S.O."/>
            <person name="Zink E.M."/>
            <person name="Wu S."/>
            <person name="Pasa-Tolic L."/>
            <person name="Chaput D.L."/>
            <person name="Haridas S."/>
            <person name="Grigoriev I.V."/>
            <person name="Santelli C.M."/>
            <person name="Hansel C.M."/>
        </authorList>
    </citation>
    <scope>NUCLEOTIDE SEQUENCE [LARGE SCALE GENOMIC DNA]</scope>
    <source>
        <strain evidence="4 5">AP3s5-JAC2a</strain>
    </source>
</reference>
<evidence type="ECO:0000259" key="3">
    <source>
        <dbReference type="Pfam" id="PF09130"/>
    </source>
</evidence>
<dbReference type="InterPro" id="IPR051265">
    <property type="entry name" value="HIBADH-related_NP60_sf"/>
</dbReference>
<dbReference type="InParanoid" id="A0A177CJ03"/>
<dbReference type="Gene3D" id="3.40.50.720">
    <property type="entry name" value="NAD(P)-binding Rossmann-like Domain"/>
    <property type="match status" value="1"/>
</dbReference>
<dbReference type="InterPro" id="IPR006115">
    <property type="entry name" value="6PGDH_NADP-bd"/>
</dbReference>
<accession>A0A177CJ03</accession>
<feature type="domain" description="Phosphogluconate dehydrogenase NAD-binding putative C-terminal" evidence="3">
    <location>
        <begin position="214"/>
        <end position="285"/>
    </location>
</feature>
<dbReference type="Pfam" id="PF09130">
    <property type="entry name" value="DUF1932"/>
    <property type="match status" value="1"/>
</dbReference>
<dbReference type="PANTHER" id="PTHR43580:SF2">
    <property type="entry name" value="CYTOKINE-LIKE NUCLEAR FACTOR N-PAC"/>
    <property type="match status" value="1"/>
</dbReference>
<evidence type="ECO:0000313" key="4">
    <source>
        <dbReference type="EMBL" id="OAG06838.1"/>
    </source>
</evidence>
<dbReference type="InterPro" id="IPR036291">
    <property type="entry name" value="NAD(P)-bd_dom_sf"/>
</dbReference>
<dbReference type="GO" id="GO:0050661">
    <property type="term" value="F:NADP binding"/>
    <property type="evidence" value="ECO:0007669"/>
    <property type="project" value="InterPro"/>
</dbReference>
<name>A0A177CJ03_9PLEO</name>